<sequence length="164" mass="17266">MVASLGPDSFRTLLRRHAATVTVVTAPGTPPAGFTATSFTSVSLRPPLVSFCLDRASSSWPTLARASHVGVHLLGEGQQDVARTFATSGIDRFTAYADWRLGPFGVPLLAAPVAWLLCRVTERVTAGDHAIVLAEPVDGEHDESGRPLLYHMGAYGSVAARAAA</sequence>
<protein>
    <submittedName>
        <fullName evidence="3">Flavin-dependent reductase</fullName>
    </submittedName>
</protein>
<dbReference type="EMBL" id="BONC01000008">
    <property type="protein sequence ID" value="GIF55559.1"/>
    <property type="molecule type" value="Genomic_DNA"/>
</dbReference>
<dbReference type="SMART" id="SM00903">
    <property type="entry name" value="Flavin_Reduct"/>
    <property type="match status" value="1"/>
</dbReference>
<evidence type="ECO:0000313" key="4">
    <source>
        <dbReference type="Proteomes" id="UP000624325"/>
    </source>
</evidence>
<name>A0ABQ4BYG5_9ACTN</name>
<reference evidence="3 4" key="1">
    <citation type="submission" date="2021-01" db="EMBL/GenBank/DDBJ databases">
        <title>Whole genome shotgun sequence of Asanoa iriomotensis NBRC 100142.</title>
        <authorList>
            <person name="Komaki H."/>
            <person name="Tamura T."/>
        </authorList>
    </citation>
    <scope>NUCLEOTIDE SEQUENCE [LARGE SCALE GENOMIC DNA]</scope>
    <source>
        <strain evidence="3 4">NBRC 100142</strain>
    </source>
</reference>
<dbReference type="Pfam" id="PF01613">
    <property type="entry name" value="Flavin_Reduct"/>
    <property type="match status" value="1"/>
</dbReference>
<gene>
    <name evidence="3" type="ORF">Air01nite_16540</name>
</gene>
<accession>A0ABQ4BYG5</accession>
<dbReference type="InterPro" id="IPR012349">
    <property type="entry name" value="Split_barrel_FMN-bd"/>
</dbReference>
<dbReference type="Gene3D" id="2.30.110.10">
    <property type="entry name" value="Electron Transport, Fmn-binding Protein, Chain A"/>
    <property type="match status" value="1"/>
</dbReference>
<comment type="caution">
    <text evidence="3">The sequence shown here is derived from an EMBL/GenBank/DDBJ whole genome shotgun (WGS) entry which is preliminary data.</text>
</comment>
<keyword evidence="1" id="KW-0560">Oxidoreductase</keyword>
<dbReference type="RefSeq" id="WP_203701365.1">
    <property type="nucleotide sequence ID" value="NZ_BAAALU010000007.1"/>
</dbReference>
<feature type="domain" description="Flavin reductase like" evidence="2">
    <location>
        <begin position="14"/>
        <end position="157"/>
    </location>
</feature>
<evidence type="ECO:0000256" key="1">
    <source>
        <dbReference type="ARBA" id="ARBA00023002"/>
    </source>
</evidence>
<organism evidence="3 4">
    <name type="scientific">Asanoa iriomotensis</name>
    <dbReference type="NCBI Taxonomy" id="234613"/>
    <lineage>
        <taxon>Bacteria</taxon>
        <taxon>Bacillati</taxon>
        <taxon>Actinomycetota</taxon>
        <taxon>Actinomycetes</taxon>
        <taxon>Micromonosporales</taxon>
        <taxon>Micromonosporaceae</taxon>
        <taxon>Asanoa</taxon>
    </lineage>
</organism>
<dbReference type="InterPro" id="IPR002563">
    <property type="entry name" value="Flavin_Rdtase-like_dom"/>
</dbReference>
<evidence type="ECO:0000313" key="3">
    <source>
        <dbReference type="EMBL" id="GIF55559.1"/>
    </source>
</evidence>
<dbReference type="InterPro" id="IPR050268">
    <property type="entry name" value="NADH-dep_flavin_reductase"/>
</dbReference>
<evidence type="ECO:0000259" key="2">
    <source>
        <dbReference type="SMART" id="SM00903"/>
    </source>
</evidence>
<dbReference type="Proteomes" id="UP000624325">
    <property type="component" value="Unassembled WGS sequence"/>
</dbReference>
<dbReference type="PANTHER" id="PTHR30466:SF1">
    <property type="entry name" value="FMN REDUCTASE (NADH) RUTF"/>
    <property type="match status" value="1"/>
</dbReference>
<dbReference type="PANTHER" id="PTHR30466">
    <property type="entry name" value="FLAVIN REDUCTASE"/>
    <property type="match status" value="1"/>
</dbReference>
<keyword evidence="4" id="KW-1185">Reference proteome</keyword>
<dbReference type="SUPFAM" id="SSF50475">
    <property type="entry name" value="FMN-binding split barrel"/>
    <property type="match status" value="1"/>
</dbReference>
<proteinExistence type="predicted"/>